<dbReference type="AlphaFoldDB" id="A0A8J5QGW8"/>
<feature type="region of interest" description="Disordered" evidence="1">
    <location>
        <begin position="1"/>
        <end position="25"/>
    </location>
</feature>
<dbReference type="InterPro" id="IPR039634">
    <property type="entry name" value="Bul1-like"/>
</dbReference>
<evidence type="ECO:0000259" key="2">
    <source>
        <dbReference type="Pfam" id="PF04425"/>
    </source>
</evidence>
<evidence type="ECO:0000256" key="1">
    <source>
        <dbReference type="SAM" id="MobiDB-lite"/>
    </source>
</evidence>
<dbReference type="PANTHER" id="PTHR31904">
    <property type="entry name" value="BYPASS OF STOP CODON PROTEIN 5-RELATED"/>
    <property type="match status" value="1"/>
</dbReference>
<feature type="compositionally biased region" description="Polar residues" evidence="1">
    <location>
        <begin position="1"/>
        <end position="17"/>
    </location>
</feature>
<dbReference type="EMBL" id="JAGSYN010000258">
    <property type="protein sequence ID" value="KAG7661170.1"/>
    <property type="molecule type" value="Genomic_DNA"/>
</dbReference>
<name>A0A8J5QGW8_9ASCO</name>
<evidence type="ECO:0000313" key="4">
    <source>
        <dbReference type="Proteomes" id="UP000694255"/>
    </source>
</evidence>
<dbReference type="RefSeq" id="XP_049261403.1">
    <property type="nucleotide sequence ID" value="XM_049409369.1"/>
</dbReference>
<accession>A0A8J5QGW8</accession>
<dbReference type="PANTHER" id="PTHR31904:SF1">
    <property type="entry name" value="BYPASS OF STOP CODON PROTEIN 5-RELATED"/>
    <property type="match status" value="1"/>
</dbReference>
<organism evidence="3 4">
    <name type="scientific">[Candida] subhashii</name>
    <dbReference type="NCBI Taxonomy" id="561895"/>
    <lineage>
        <taxon>Eukaryota</taxon>
        <taxon>Fungi</taxon>
        <taxon>Dikarya</taxon>
        <taxon>Ascomycota</taxon>
        <taxon>Saccharomycotina</taxon>
        <taxon>Pichiomycetes</taxon>
        <taxon>Debaryomycetaceae</taxon>
        <taxon>Spathaspora</taxon>
    </lineage>
</organism>
<feature type="domain" description="Bul1 N-terminal" evidence="2">
    <location>
        <begin position="15"/>
        <end position="216"/>
    </location>
</feature>
<sequence>MSTQVPHYTEKPSSSNGHTHHSIDDTIGSILPSYSMFTNTIRMNATVPENDEDNNITPPNYTIISTQMFDQSSSISSNTSQIQQLSLTGSTSTRATNEDSDFENAPFIIADENTGTWQETILDNVHRLPNLTFESHKISEAVKLAISFTKDICEIGKVPELIDPSVFEYKQGDLLNGYITIKNTSERPIPFEMFYLLFEGNFMIANPNDRKSRVPVK</sequence>
<reference evidence="3 4" key="1">
    <citation type="journal article" date="2021" name="DNA Res.">
        <title>Genome analysis of Candida subhashii reveals its hybrid nature and dual mitochondrial genome conformations.</title>
        <authorList>
            <person name="Mixao V."/>
            <person name="Hegedusova E."/>
            <person name="Saus E."/>
            <person name="Pryszcz L.P."/>
            <person name="Cillingova A."/>
            <person name="Nosek J."/>
            <person name="Gabaldon T."/>
        </authorList>
    </citation>
    <scope>NUCLEOTIDE SEQUENCE [LARGE SCALE GENOMIC DNA]</scope>
    <source>
        <strain evidence="3 4">CBS 10753</strain>
    </source>
</reference>
<gene>
    <name evidence="3" type="ORF">J8A68_005316</name>
</gene>
<dbReference type="OrthoDB" id="4007955at2759"/>
<dbReference type="Proteomes" id="UP000694255">
    <property type="component" value="Unassembled WGS sequence"/>
</dbReference>
<feature type="non-terminal residue" evidence="3">
    <location>
        <position position="217"/>
    </location>
</feature>
<proteinExistence type="predicted"/>
<comment type="caution">
    <text evidence="3">The sequence shown here is derived from an EMBL/GenBank/DDBJ whole genome shotgun (WGS) entry which is preliminary data.</text>
</comment>
<evidence type="ECO:0000313" key="3">
    <source>
        <dbReference type="EMBL" id="KAG7661170.1"/>
    </source>
</evidence>
<dbReference type="GeneID" id="73472116"/>
<dbReference type="InterPro" id="IPR007519">
    <property type="entry name" value="Bul1_N"/>
</dbReference>
<dbReference type="Pfam" id="PF04425">
    <property type="entry name" value="Bul1_N"/>
    <property type="match status" value="1"/>
</dbReference>
<keyword evidence="4" id="KW-1185">Reference proteome</keyword>
<protein>
    <submittedName>
        <fullName evidence="3">BUL1</fullName>
    </submittedName>
</protein>